<dbReference type="Pfam" id="PF08669">
    <property type="entry name" value="GCV_T_C"/>
    <property type="match status" value="1"/>
</dbReference>
<dbReference type="PANTHER" id="PTHR43757">
    <property type="entry name" value="AMINOMETHYLTRANSFERASE"/>
    <property type="match status" value="1"/>
</dbReference>
<dbReference type="SUPFAM" id="SSF103025">
    <property type="entry name" value="Folate-binding domain"/>
    <property type="match status" value="1"/>
</dbReference>
<proteinExistence type="predicted"/>
<evidence type="ECO:0000313" key="4">
    <source>
        <dbReference type="Proteomes" id="UP001230978"/>
    </source>
</evidence>
<feature type="domain" description="Aminomethyltransferase C-terminal" evidence="2">
    <location>
        <begin position="299"/>
        <end position="381"/>
    </location>
</feature>
<keyword evidence="3" id="KW-0614">Plasmid</keyword>
<evidence type="ECO:0000313" key="3">
    <source>
        <dbReference type="EMBL" id="WGV18329.1"/>
    </source>
</evidence>
<dbReference type="Pfam" id="PF01571">
    <property type="entry name" value="GCV_T"/>
    <property type="match status" value="1"/>
</dbReference>
<feature type="domain" description="GCVT N-terminal" evidence="1">
    <location>
        <begin position="33"/>
        <end position="278"/>
    </location>
</feature>
<dbReference type="PANTHER" id="PTHR43757:SF2">
    <property type="entry name" value="AMINOMETHYLTRANSFERASE, MITOCHONDRIAL"/>
    <property type="match status" value="1"/>
</dbReference>
<evidence type="ECO:0000259" key="1">
    <source>
        <dbReference type="Pfam" id="PF01571"/>
    </source>
</evidence>
<dbReference type="InterPro" id="IPR006222">
    <property type="entry name" value="GCVT_N"/>
</dbReference>
<geneLocation type="plasmid" evidence="3 4">
    <name>unnamed2</name>
</geneLocation>
<sequence>MNDLRHYETSLLPTPFHARTEAACKTHAWANWGGYRTVTTFEDLAMEHSAIRNAATLYDLCPMIKYRIEGPDALAFLDRLTPRHVGKLRVGSVHYTIWCDDAGHLLDDGTLFRLAENRFRLCCQERHLPWLLDSAYGFDVTVTEETDEIAALSLQGPTSAEILRRAGFDIDTLKPFRLTDLPFAQGRLMISRTGFTGDLGYELWTTPDLALALWDHLMQAGALYGLRPIGSDALNIARLEAGFIITGYDFIPAHVCLREDRLRSPLDMGLGWLIDWDKGHFTGRNALLKQRAKGPKWAFVGLEIEGNIPADGAILYRAQKHEAGVVTGACWSPTLKRNIALAQVQADLVKSSDLWAEIYALRELHYAKMMMRARVVDRPFYSPARRTQTPPARF</sequence>
<dbReference type="InterPro" id="IPR013977">
    <property type="entry name" value="GcvT_C"/>
</dbReference>
<dbReference type="RefSeq" id="WP_281470448.1">
    <property type="nucleotide sequence ID" value="NZ_CP124537.1"/>
</dbReference>
<dbReference type="Gene3D" id="3.30.1360.120">
    <property type="entry name" value="Probable tRNA modification gtpase trme, domain 1"/>
    <property type="match status" value="1"/>
</dbReference>
<gene>
    <name evidence="3" type="ORF">QF092_19775</name>
</gene>
<name>A0ABY8QBU0_9RHOB</name>
<dbReference type="EMBL" id="CP124537">
    <property type="protein sequence ID" value="WGV18329.1"/>
    <property type="molecule type" value="Genomic_DNA"/>
</dbReference>
<dbReference type="SUPFAM" id="SSF101790">
    <property type="entry name" value="Aminomethyltransferase beta-barrel domain"/>
    <property type="match status" value="1"/>
</dbReference>
<reference evidence="3 4" key="1">
    <citation type="submission" date="2023-04" db="EMBL/GenBank/DDBJ databases">
        <title>YMD61, complete Genome.</title>
        <authorList>
            <person name="Zhang J."/>
        </authorList>
    </citation>
    <scope>NUCLEOTIDE SEQUENCE [LARGE SCALE GENOMIC DNA]</scope>
    <source>
        <strain evidence="3 4">YMD61</strain>
        <plasmid evidence="3 4">unnamed2</plasmid>
    </source>
</reference>
<dbReference type="InterPro" id="IPR028896">
    <property type="entry name" value="GcvT/YgfZ/DmdA"/>
</dbReference>
<dbReference type="PIRSF" id="PIRSF006487">
    <property type="entry name" value="GcvT"/>
    <property type="match status" value="1"/>
</dbReference>
<accession>A0ABY8QBU0</accession>
<dbReference type="InterPro" id="IPR027266">
    <property type="entry name" value="TrmE/GcvT-like"/>
</dbReference>
<organism evidence="3 4">
    <name type="scientific">Fuscovulum ytuae</name>
    <dbReference type="NCBI Taxonomy" id="3042299"/>
    <lineage>
        <taxon>Bacteria</taxon>
        <taxon>Pseudomonadati</taxon>
        <taxon>Pseudomonadota</taxon>
        <taxon>Alphaproteobacteria</taxon>
        <taxon>Rhodobacterales</taxon>
        <taxon>Paracoccaceae</taxon>
        <taxon>Fuscovulum</taxon>
    </lineage>
</organism>
<dbReference type="Proteomes" id="UP001230978">
    <property type="component" value="Plasmid unnamed2"/>
</dbReference>
<dbReference type="InterPro" id="IPR029043">
    <property type="entry name" value="GcvT/YgfZ_C"/>
</dbReference>
<protein>
    <submittedName>
        <fullName evidence="3">Aminomethyltransferase family protein</fullName>
    </submittedName>
</protein>
<keyword evidence="4" id="KW-1185">Reference proteome</keyword>
<evidence type="ECO:0000259" key="2">
    <source>
        <dbReference type="Pfam" id="PF08669"/>
    </source>
</evidence>